<dbReference type="EMBL" id="FQUA01000013">
    <property type="protein sequence ID" value="SHF00175.1"/>
    <property type="molecule type" value="Genomic_DNA"/>
</dbReference>
<dbReference type="GO" id="GO:0003677">
    <property type="term" value="F:DNA binding"/>
    <property type="evidence" value="ECO:0007669"/>
    <property type="project" value="UniProtKB-UniRule"/>
</dbReference>
<dbReference type="AlphaFoldDB" id="A0A110A7K2"/>
<reference evidence="10" key="4">
    <citation type="submission" date="2016-11" db="EMBL/GenBank/DDBJ databases">
        <authorList>
            <person name="Jaros S."/>
            <person name="Januszkiewicz K."/>
            <person name="Wedrychowicz H."/>
        </authorList>
    </citation>
    <scope>NUCLEOTIDE SEQUENCE [LARGE SCALE GENOMIC DNA]</scope>
    <source>
        <strain evidence="10">DSM 1682</strain>
    </source>
</reference>
<dbReference type="OrthoDB" id="107900at2"/>
<comment type="similarity">
    <text evidence="1">Belongs to the 'phage' integrase family.</text>
</comment>
<sequence length="318" mass="37592">MKKISLNQNEPITMSECFEQYIVRCKVRNLSEKTLDIYRVHFSVLEKYSIAADWSLSTINLLKIDGFILYLRERGCNDITVQSYLRDLRAFFYFCMDNEWIPQFKIKLPKADKKIKETYTDEELKVLLKKPNLKNTDFTEYKTWVYSNYLLATGNRISSALDIKIRDLDFNNQLIQMNTSKNRKAQIIPMSDSLAVILKEYLNYRKGTSDDYLFCNSFGGKSDLRTYQEMLVKYNRSRGVIKTSSHLYRHTFAKKWILNGGDIFRLQKLLGHSDLTVVKEYVNMFSKDLSLNYSQFNPLDTLEINQNKTRIHIESKRR</sequence>
<dbReference type="GO" id="GO:0006310">
    <property type="term" value="P:DNA recombination"/>
    <property type="evidence" value="ECO:0007669"/>
    <property type="project" value="UniProtKB-KW"/>
</dbReference>
<dbReference type="PROSITE" id="PS51900">
    <property type="entry name" value="CB"/>
    <property type="match status" value="1"/>
</dbReference>
<dbReference type="SUPFAM" id="SSF56349">
    <property type="entry name" value="DNA breaking-rejoining enzymes"/>
    <property type="match status" value="1"/>
</dbReference>
<dbReference type="InterPro" id="IPR011010">
    <property type="entry name" value="DNA_brk_join_enz"/>
</dbReference>
<dbReference type="InterPro" id="IPR002104">
    <property type="entry name" value="Integrase_catalytic"/>
</dbReference>
<dbReference type="Gene3D" id="1.10.443.10">
    <property type="entry name" value="Intergrase catalytic core"/>
    <property type="match status" value="1"/>
</dbReference>
<dbReference type="GO" id="GO:0015074">
    <property type="term" value="P:DNA integration"/>
    <property type="evidence" value="ECO:0007669"/>
    <property type="project" value="InterPro"/>
</dbReference>
<proteinExistence type="inferred from homology"/>
<accession>A0A110A7K2</accession>
<dbReference type="Proteomes" id="UP000068026">
    <property type="component" value="Chromosome"/>
</dbReference>
<reference evidence="9" key="2">
    <citation type="submission" date="2016-01" db="EMBL/GenBank/DDBJ databases">
        <authorList>
            <person name="Poehlein A."/>
            <person name="Schlien K."/>
            <person name="Gottschalk G."/>
            <person name="Buckel W."/>
            <person name="Daniel R."/>
        </authorList>
    </citation>
    <scope>NUCLEOTIDE SEQUENCE [LARGE SCALE GENOMIC DNA]</scope>
    <source>
        <strain evidence="9">X2</strain>
    </source>
</reference>
<dbReference type="PANTHER" id="PTHR30349">
    <property type="entry name" value="PHAGE INTEGRASE-RELATED"/>
    <property type="match status" value="1"/>
</dbReference>
<evidence type="ECO:0000256" key="3">
    <source>
        <dbReference type="ARBA" id="ARBA00023172"/>
    </source>
</evidence>
<dbReference type="InterPro" id="IPR044068">
    <property type="entry name" value="CB"/>
</dbReference>
<keyword evidence="3" id="KW-0233">DNA recombination</keyword>
<dbReference type="PANTHER" id="PTHR30349:SF41">
    <property type="entry name" value="INTEGRASE_RECOMBINASE PROTEIN MJ0367-RELATED"/>
    <property type="match status" value="1"/>
</dbReference>
<dbReference type="InterPro" id="IPR013762">
    <property type="entry name" value="Integrase-like_cat_sf"/>
</dbReference>
<dbReference type="Pfam" id="PF00589">
    <property type="entry name" value="Phage_integrase"/>
    <property type="match status" value="1"/>
</dbReference>
<evidence type="ECO:0000313" key="10">
    <source>
        <dbReference type="Proteomes" id="UP000184204"/>
    </source>
</evidence>
<reference evidence="7 9" key="1">
    <citation type="journal article" date="2016" name="Genome Announc.">
        <title>Complete Genome Sequence of the Amino Acid-Fermenting Clostridium propionicum X2 (DSM 1682).</title>
        <authorList>
            <person name="Poehlein A."/>
            <person name="Schlien K."/>
            <person name="Chowdhury N.P."/>
            <person name="Gottschalk G."/>
            <person name="Buckel W."/>
            <person name="Daniel R."/>
        </authorList>
    </citation>
    <scope>NUCLEOTIDE SEQUENCE [LARGE SCALE GENOMIC DNA]</scope>
    <source>
        <strain evidence="7 9">X2</strain>
    </source>
</reference>
<organism evidence="8 10">
    <name type="scientific">Anaerotignum propionicum DSM 1682</name>
    <dbReference type="NCBI Taxonomy" id="991789"/>
    <lineage>
        <taxon>Bacteria</taxon>
        <taxon>Bacillati</taxon>
        <taxon>Bacillota</taxon>
        <taxon>Clostridia</taxon>
        <taxon>Lachnospirales</taxon>
        <taxon>Anaerotignaceae</taxon>
        <taxon>Anaerotignum</taxon>
    </lineage>
</organism>
<reference evidence="8" key="3">
    <citation type="submission" date="2016-11" db="EMBL/GenBank/DDBJ databases">
        <authorList>
            <person name="Varghese N."/>
            <person name="Submissions S."/>
        </authorList>
    </citation>
    <scope>NUCLEOTIDE SEQUENCE</scope>
    <source>
        <strain evidence="8">DSM 1682</strain>
    </source>
</reference>
<dbReference type="EMBL" id="CP014223">
    <property type="protein sequence ID" value="AMJ42350.1"/>
    <property type="molecule type" value="Genomic_DNA"/>
</dbReference>
<gene>
    <name evidence="7" type="primary">xerD_9</name>
    <name evidence="7" type="ORF">CPRO_28060</name>
    <name evidence="8" type="ORF">SAMN02745151_02462</name>
</gene>
<evidence type="ECO:0000259" key="6">
    <source>
        <dbReference type="PROSITE" id="PS51900"/>
    </source>
</evidence>
<dbReference type="Proteomes" id="UP000184204">
    <property type="component" value="Unassembled WGS sequence"/>
</dbReference>
<dbReference type="InterPro" id="IPR025269">
    <property type="entry name" value="SAM-like_dom"/>
</dbReference>
<dbReference type="Pfam" id="PF13102">
    <property type="entry name" value="Phage_int_SAM_5"/>
    <property type="match status" value="1"/>
</dbReference>
<feature type="domain" description="Core-binding (CB)" evidence="6">
    <location>
        <begin position="12"/>
        <end position="96"/>
    </location>
</feature>
<dbReference type="InterPro" id="IPR050090">
    <property type="entry name" value="Tyrosine_recombinase_XerCD"/>
</dbReference>
<name>A0A110A7K2_ANAPI</name>
<dbReference type="InterPro" id="IPR010998">
    <property type="entry name" value="Integrase_recombinase_N"/>
</dbReference>
<evidence type="ECO:0000256" key="1">
    <source>
        <dbReference type="ARBA" id="ARBA00008857"/>
    </source>
</evidence>
<evidence type="ECO:0000256" key="4">
    <source>
        <dbReference type="PROSITE-ProRule" id="PRU01248"/>
    </source>
</evidence>
<evidence type="ECO:0000313" key="9">
    <source>
        <dbReference type="Proteomes" id="UP000068026"/>
    </source>
</evidence>
<evidence type="ECO:0000259" key="5">
    <source>
        <dbReference type="PROSITE" id="PS51898"/>
    </source>
</evidence>
<evidence type="ECO:0000313" key="7">
    <source>
        <dbReference type="EMBL" id="AMJ42350.1"/>
    </source>
</evidence>
<dbReference type="RefSeq" id="WP_066053040.1">
    <property type="nucleotide sequence ID" value="NZ_CP014223.1"/>
</dbReference>
<dbReference type="Gene3D" id="1.10.150.130">
    <property type="match status" value="1"/>
</dbReference>
<feature type="domain" description="Tyr recombinase" evidence="5">
    <location>
        <begin position="114"/>
        <end position="294"/>
    </location>
</feature>
<keyword evidence="9" id="KW-1185">Reference proteome</keyword>
<protein>
    <submittedName>
        <fullName evidence="8">Integrase/recombinase XerD</fullName>
    </submittedName>
    <submittedName>
        <fullName evidence="7">Tyrosine recombinase XerD</fullName>
    </submittedName>
</protein>
<evidence type="ECO:0000313" key="8">
    <source>
        <dbReference type="EMBL" id="SHF00175.1"/>
    </source>
</evidence>
<dbReference type="PROSITE" id="PS51898">
    <property type="entry name" value="TYR_RECOMBINASE"/>
    <property type="match status" value="1"/>
</dbReference>
<keyword evidence="2 4" id="KW-0238">DNA-binding</keyword>
<dbReference type="KEGG" id="cpro:CPRO_28060"/>
<evidence type="ECO:0000256" key="2">
    <source>
        <dbReference type="ARBA" id="ARBA00023125"/>
    </source>
</evidence>